<dbReference type="AlphaFoldDB" id="A0A1D1YIJ3"/>
<protein>
    <submittedName>
        <fullName evidence="2">F-box protein PP2-B15</fullName>
    </submittedName>
</protein>
<dbReference type="InterPro" id="IPR025886">
    <property type="entry name" value="PP2-like"/>
</dbReference>
<evidence type="ECO:0000313" key="2">
    <source>
        <dbReference type="EMBL" id="JAT54457.1"/>
    </source>
</evidence>
<gene>
    <name evidence="2" type="primary">PP2B15_3</name>
    <name evidence="2" type="ORF">g.91699</name>
</gene>
<dbReference type="PANTHER" id="PTHR32278">
    <property type="entry name" value="F-BOX DOMAIN-CONTAINING PROTEIN"/>
    <property type="match status" value="1"/>
</dbReference>
<sequence>MERRDEEVIHPTTGGLSSRSSLSSSHSWSQDSSFDYRDFPPQSEVEEIPSKRWRRSLFPSRGRSTRSSPTVQPPAAVGLRLAGSHWEQRLPPDYKQILARATSPVEASSYQELYYRLCASILIDDGKKSFSIDEMTGKKCYMLSARDLEFQNHSPLWIARSLPRSRFSEVAQLELREWSGALCIVGKMDVKDLSPQTTYAAHLVYKPLSWYTFPDSRLPHGSFRASITVVRQASTSRRRSLISEEGKVMSRRSGRGGWMEKVGDFIVDVGQQPLREPLRRVGGSGTGGPRRPPR</sequence>
<dbReference type="PANTHER" id="PTHR32278:SF111">
    <property type="entry name" value="F-BOX PROTEIN PP2-B12-RELATED"/>
    <property type="match status" value="1"/>
</dbReference>
<evidence type="ECO:0000256" key="1">
    <source>
        <dbReference type="SAM" id="MobiDB-lite"/>
    </source>
</evidence>
<accession>A0A1D1YIJ3</accession>
<proteinExistence type="predicted"/>
<feature type="region of interest" description="Disordered" evidence="1">
    <location>
        <begin position="1"/>
        <end position="51"/>
    </location>
</feature>
<feature type="compositionally biased region" description="Low complexity" evidence="1">
    <location>
        <begin position="17"/>
        <end position="33"/>
    </location>
</feature>
<feature type="region of interest" description="Disordered" evidence="1">
    <location>
        <begin position="273"/>
        <end position="294"/>
    </location>
</feature>
<dbReference type="Pfam" id="PF14299">
    <property type="entry name" value="PP2"/>
    <property type="match status" value="1"/>
</dbReference>
<reference evidence="2" key="1">
    <citation type="submission" date="2015-07" db="EMBL/GenBank/DDBJ databases">
        <title>Transcriptome Assembly of Anthurium amnicola.</title>
        <authorList>
            <person name="Suzuki J."/>
        </authorList>
    </citation>
    <scope>NUCLEOTIDE SEQUENCE</scope>
</reference>
<organism evidence="2">
    <name type="scientific">Anthurium amnicola</name>
    <dbReference type="NCBI Taxonomy" id="1678845"/>
    <lineage>
        <taxon>Eukaryota</taxon>
        <taxon>Viridiplantae</taxon>
        <taxon>Streptophyta</taxon>
        <taxon>Embryophyta</taxon>
        <taxon>Tracheophyta</taxon>
        <taxon>Spermatophyta</taxon>
        <taxon>Magnoliopsida</taxon>
        <taxon>Liliopsida</taxon>
        <taxon>Araceae</taxon>
        <taxon>Pothoideae</taxon>
        <taxon>Potheae</taxon>
        <taxon>Anthurium</taxon>
    </lineage>
</organism>
<dbReference type="EMBL" id="GDJX01013479">
    <property type="protein sequence ID" value="JAT54457.1"/>
    <property type="molecule type" value="Transcribed_RNA"/>
</dbReference>
<name>A0A1D1YIJ3_9ARAE</name>